<evidence type="ECO:0000256" key="1">
    <source>
        <dbReference type="SAM" id="MobiDB-lite"/>
    </source>
</evidence>
<comment type="caution">
    <text evidence="3">The sequence shown here is derived from an EMBL/GenBank/DDBJ whole genome shotgun (WGS) entry which is preliminary data.</text>
</comment>
<evidence type="ECO:0000313" key="3">
    <source>
        <dbReference type="EMBL" id="KAF2317683.1"/>
    </source>
</evidence>
<evidence type="ECO:0000313" key="4">
    <source>
        <dbReference type="Proteomes" id="UP000467840"/>
    </source>
</evidence>
<feature type="region of interest" description="Disordered" evidence="1">
    <location>
        <begin position="361"/>
        <end position="381"/>
    </location>
</feature>
<dbReference type="InterPro" id="IPR053198">
    <property type="entry name" value="Gynoecium_Dev_Regulator"/>
</dbReference>
<feature type="region of interest" description="Disordered" evidence="1">
    <location>
        <begin position="307"/>
        <end position="346"/>
    </location>
</feature>
<proteinExistence type="predicted"/>
<dbReference type="EMBL" id="JAAGAX010000004">
    <property type="protein sequence ID" value="KAF2317683.1"/>
    <property type="molecule type" value="Genomic_DNA"/>
</dbReference>
<dbReference type="InterPro" id="IPR000270">
    <property type="entry name" value="PB1_dom"/>
</dbReference>
<protein>
    <recommendedName>
        <fullName evidence="2">PB1 domain-containing protein</fullName>
    </recommendedName>
</protein>
<feature type="region of interest" description="Disordered" evidence="1">
    <location>
        <begin position="84"/>
        <end position="114"/>
    </location>
</feature>
<dbReference type="AlphaFoldDB" id="A0A6A6MZS2"/>
<dbReference type="SUPFAM" id="SSF54277">
    <property type="entry name" value="CAD &amp; PB1 domains"/>
    <property type="match status" value="1"/>
</dbReference>
<feature type="compositionally biased region" description="Basic and acidic residues" evidence="1">
    <location>
        <begin position="84"/>
        <end position="98"/>
    </location>
</feature>
<dbReference type="PANTHER" id="PTHR31066:SF97">
    <property type="entry name" value="OS03G0401100 PROTEIN"/>
    <property type="match status" value="1"/>
</dbReference>
<gene>
    <name evidence="3" type="ORF">GH714_039566</name>
</gene>
<dbReference type="PANTHER" id="PTHR31066">
    <property type="entry name" value="OS05G0427100 PROTEIN-RELATED"/>
    <property type="match status" value="1"/>
</dbReference>
<sequence>MRLPDLNASEVKPVHNYSITGEEFAFEFMRDRVNHKKPLIPSAAGDPNYAAGYMELKGILGISHTGSESGSDISMLPIAEKGPKEFERTSLSSHEERSNYGSVRSVPQTSSGYESRGPIHVYTSSGASDSLSGKMKVLFSFGGKILPRPSDGKLRGSDALVSVSSDEDLLNMMEEWNEVEDRQGSQKLRMFLFSISDLDDAQFGLGSAEGDSEIQYVVAVNGMEVGTRKNSTLHGLASSSGNNLDELDRLNVDRETSSAATVSVGVSTLPFTAQPILQSSSSAYETHPHPQFYHGQLMDHRETQHFLPHDHCNSSNYSPYEETPHSVPLHGLINQQGGLHEGHSGNSIQLHKSQILIKEEKRKPDVSVQQEIEPEKTRPVEKTYPVPVDEAPVGVALQGDLHSPPKKNEGRYQNLKRSLLLLML</sequence>
<evidence type="ECO:0000259" key="2">
    <source>
        <dbReference type="Pfam" id="PF00564"/>
    </source>
</evidence>
<dbReference type="Pfam" id="PF00564">
    <property type="entry name" value="PB1"/>
    <property type="match status" value="1"/>
</dbReference>
<feature type="compositionally biased region" description="Polar residues" evidence="1">
    <location>
        <begin position="99"/>
        <end position="113"/>
    </location>
</feature>
<organism evidence="3 4">
    <name type="scientific">Hevea brasiliensis</name>
    <name type="common">Para rubber tree</name>
    <name type="synonym">Siphonia brasiliensis</name>
    <dbReference type="NCBI Taxonomy" id="3981"/>
    <lineage>
        <taxon>Eukaryota</taxon>
        <taxon>Viridiplantae</taxon>
        <taxon>Streptophyta</taxon>
        <taxon>Embryophyta</taxon>
        <taxon>Tracheophyta</taxon>
        <taxon>Spermatophyta</taxon>
        <taxon>Magnoliopsida</taxon>
        <taxon>eudicotyledons</taxon>
        <taxon>Gunneridae</taxon>
        <taxon>Pentapetalae</taxon>
        <taxon>rosids</taxon>
        <taxon>fabids</taxon>
        <taxon>Malpighiales</taxon>
        <taxon>Euphorbiaceae</taxon>
        <taxon>Crotonoideae</taxon>
        <taxon>Micrandreae</taxon>
        <taxon>Hevea</taxon>
    </lineage>
</organism>
<keyword evidence="4" id="KW-1185">Reference proteome</keyword>
<feature type="domain" description="PB1" evidence="2">
    <location>
        <begin position="154"/>
        <end position="193"/>
    </location>
</feature>
<accession>A0A6A6MZS2</accession>
<dbReference type="Proteomes" id="UP000467840">
    <property type="component" value="Chromosome 6"/>
</dbReference>
<name>A0A6A6MZS2_HEVBR</name>
<reference evidence="3 4" key="1">
    <citation type="journal article" date="2020" name="Mol. Plant">
        <title>The Chromosome-Based Rubber Tree Genome Provides New Insights into Spurge Genome Evolution and Rubber Biosynthesis.</title>
        <authorList>
            <person name="Liu J."/>
            <person name="Shi C."/>
            <person name="Shi C.C."/>
            <person name="Li W."/>
            <person name="Zhang Q.J."/>
            <person name="Zhang Y."/>
            <person name="Li K."/>
            <person name="Lu H.F."/>
            <person name="Shi C."/>
            <person name="Zhu S.T."/>
            <person name="Xiao Z.Y."/>
            <person name="Nan H."/>
            <person name="Yue Y."/>
            <person name="Zhu X.G."/>
            <person name="Wu Y."/>
            <person name="Hong X.N."/>
            <person name="Fan G.Y."/>
            <person name="Tong Y."/>
            <person name="Zhang D."/>
            <person name="Mao C.L."/>
            <person name="Liu Y.L."/>
            <person name="Hao S.J."/>
            <person name="Liu W.Q."/>
            <person name="Lv M.Q."/>
            <person name="Zhang H.B."/>
            <person name="Liu Y."/>
            <person name="Hu-Tang G.R."/>
            <person name="Wang J.P."/>
            <person name="Wang J.H."/>
            <person name="Sun Y.H."/>
            <person name="Ni S.B."/>
            <person name="Chen W.B."/>
            <person name="Zhang X.C."/>
            <person name="Jiao Y.N."/>
            <person name="Eichler E.E."/>
            <person name="Li G.H."/>
            <person name="Liu X."/>
            <person name="Gao L.Z."/>
        </authorList>
    </citation>
    <scope>NUCLEOTIDE SEQUENCE [LARGE SCALE GENOMIC DNA]</scope>
    <source>
        <strain evidence="4">cv. GT1</strain>
        <tissue evidence="3">Leaf</tissue>
    </source>
</reference>